<dbReference type="OrthoDB" id="2445951at2759"/>
<evidence type="ECO:0000313" key="2">
    <source>
        <dbReference type="EMBL" id="RIB12582.1"/>
    </source>
</evidence>
<feature type="domain" description="SAP" evidence="1">
    <location>
        <begin position="147"/>
        <end position="181"/>
    </location>
</feature>
<organism evidence="2 3">
    <name type="scientific">Gigaspora rosea</name>
    <dbReference type="NCBI Taxonomy" id="44941"/>
    <lineage>
        <taxon>Eukaryota</taxon>
        <taxon>Fungi</taxon>
        <taxon>Fungi incertae sedis</taxon>
        <taxon>Mucoromycota</taxon>
        <taxon>Glomeromycotina</taxon>
        <taxon>Glomeromycetes</taxon>
        <taxon>Diversisporales</taxon>
        <taxon>Gigasporaceae</taxon>
        <taxon>Gigaspora</taxon>
    </lineage>
</organism>
<evidence type="ECO:0000259" key="1">
    <source>
        <dbReference type="PROSITE" id="PS50800"/>
    </source>
</evidence>
<accession>A0A397US10</accession>
<sequence length="531" mass="60585">MYIINYIAIGCRLSIAVVGASVDISQQTEKKQDSSYSNPPPLIEICMRCRERSHKTVICYEDMNWGHDVECKERGVEIWSPSFVFAAELDTSLALSLVPRSRRKIKKIVLVQDENEVQEVLPATLALESGEGYDVEESSHLGLKSTLERLPVETLKLLCNSEGLLEAGVKRDLVKRLVGRVVSKSKRKERIDNDGQGNNVWGENNVGFGGRLFEKGFEKGSKVIEGDAKMQDWGNSDLQFLALERFLEKLIQATLEKAVGEIKRSVQVMQNSEKNRYWPREKFRKARDQFEYDEWYKVERILDNALVNRDWEMIEKVRDVAATRAFTLRVAKREGWNVVAGIRDPLDNDPMEVFFQEKLASARQSARNNRFKQPGQPVLFQGEFPLMERKGFKSPVEDFRVRKVLRSIKLVGAQGKEANWPRGLVPIEALKKYHNNPPKRVEPRGNISSSNFGDEKLKRHFMAYSLRISGATAAMRGGMSLTQIRTIEEWDSKAERGVEIWSPSFVFAAELDTSLALLLVPAHPPLRIVFR</sequence>
<keyword evidence="3" id="KW-1185">Reference proteome</keyword>
<dbReference type="PROSITE" id="PS50800">
    <property type="entry name" value="SAP"/>
    <property type="match status" value="1"/>
</dbReference>
<protein>
    <recommendedName>
        <fullName evidence="1">SAP domain-containing protein</fullName>
    </recommendedName>
</protein>
<reference evidence="2 3" key="1">
    <citation type="submission" date="2018-06" db="EMBL/GenBank/DDBJ databases">
        <title>Comparative genomics reveals the genomic features of Rhizophagus irregularis, R. cerebriforme, R. diaphanum and Gigaspora rosea, and their symbiotic lifestyle signature.</title>
        <authorList>
            <person name="Morin E."/>
            <person name="San Clemente H."/>
            <person name="Chen E.C.H."/>
            <person name="De La Providencia I."/>
            <person name="Hainaut M."/>
            <person name="Kuo A."/>
            <person name="Kohler A."/>
            <person name="Murat C."/>
            <person name="Tang N."/>
            <person name="Roy S."/>
            <person name="Loubradou J."/>
            <person name="Henrissat B."/>
            <person name="Grigoriev I.V."/>
            <person name="Corradi N."/>
            <person name="Roux C."/>
            <person name="Martin F.M."/>
        </authorList>
    </citation>
    <scope>NUCLEOTIDE SEQUENCE [LARGE SCALE GENOMIC DNA]</scope>
    <source>
        <strain evidence="2 3">DAOM 194757</strain>
    </source>
</reference>
<evidence type="ECO:0000313" key="3">
    <source>
        <dbReference type="Proteomes" id="UP000266673"/>
    </source>
</evidence>
<dbReference type="AlphaFoldDB" id="A0A397US10"/>
<name>A0A397US10_9GLOM</name>
<dbReference type="EMBL" id="QKWP01001009">
    <property type="protein sequence ID" value="RIB12582.1"/>
    <property type="molecule type" value="Genomic_DNA"/>
</dbReference>
<proteinExistence type="predicted"/>
<dbReference type="InterPro" id="IPR003034">
    <property type="entry name" value="SAP_dom"/>
</dbReference>
<gene>
    <name evidence="2" type="ORF">C2G38_2200265</name>
</gene>
<dbReference type="Proteomes" id="UP000266673">
    <property type="component" value="Unassembled WGS sequence"/>
</dbReference>
<comment type="caution">
    <text evidence="2">The sequence shown here is derived from an EMBL/GenBank/DDBJ whole genome shotgun (WGS) entry which is preliminary data.</text>
</comment>